<dbReference type="InterPro" id="IPR021137">
    <property type="entry name" value="Ribosomal_bL35-like"/>
</dbReference>
<protein>
    <recommendedName>
        <fullName evidence="4 5">Large ribosomal subunit protein bL35</fullName>
    </recommendedName>
</protein>
<comment type="caution">
    <text evidence="8">The sequence shown here is derived from an EMBL/GenBank/DDBJ whole genome shotgun (WGS) entry which is preliminary data.</text>
</comment>
<feature type="compositionally biased region" description="Basic residues" evidence="7">
    <location>
        <begin position="40"/>
        <end position="51"/>
    </location>
</feature>
<evidence type="ECO:0000256" key="7">
    <source>
        <dbReference type="SAM" id="MobiDB-lite"/>
    </source>
</evidence>
<dbReference type="SUPFAM" id="SSF143034">
    <property type="entry name" value="L35p-like"/>
    <property type="match status" value="1"/>
</dbReference>
<dbReference type="InterPro" id="IPR001706">
    <property type="entry name" value="Ribosomal_bL35"/>
</dbReference>
<keyword evidence="9" id="KW-1185">Reference proteome</keyword>
<accession>A0A495XHF7</accession>
<dbReference type="Gene3D" id="4.10.410.60">
    <property type="match status" value="1"/>
</dbReference>
<comment type="similarity">
    <text evidence="1 5 6">Belongs to the bacterial ribosomal protein bL35 family.</text>
</comment>
<dbReference type="PANTHER" id="PTHR33343">
    <property type="entry name" value="54S RIBOSOMAL PROTEIN BL35M"/>
    <property type="match status" value="1"/>
</dbReference>
<dbReference type="Pfam" id="PF01632">
    <property type="entry name" value="Ribosomal_L35p"/>
    <property type="match status" value="1"/>
</dbReference>
<dbReference type="GO" id="GO:0006412">
    <property type="term" value="P:translation"/>
    <property type="evidence" value="ECO:0007669"/>
    <property type="project" value="UniProtKB-UniRule"/>
</dbReference>
<dbReference type="EMBL" id="RBXR01000001">
    <property type="protein sequence ID" value="RKT73487.1"/>
    <property type="molecule type" value="Genomic_DNA"/>
</dbReference>
<dbReference type="HAMAP" id="MF_00514">
    <property type="entry name" value="Ribosomal_bL35"/>
    <property type="match status" value="1"/>
</dbReference>
<name>A0A495XHF7_9PSEU</name>
<keyword evidence="2 5" id="KW-0689">Ribosomal protein</keyword>
<organism evidence="8 9">
    <name type="scientific">Saccharothrix variisporea</name>
    <dbReference type="NCBI Taxonomy" id="543527"/>
    <lineage>
        <taxon>Bacteria</taxon>
        <taxon>Bacillati</taxon>
        <taxon>Actinomycetota</taxon>
        <taxon>Actinomycetes</taxon>
        <taxon>Pseudonocardiales</taxon>
        <taxon>Pseudonocardiaceae</taxon>
        <taxon>Saccharothrix</taxon>
    </lineage>
</organism>
<dbReference type="GO" id="GO:0022625">
    <property type="term" value="C:cytosolic large ribosomal subunit"/>
    <property type="evidence" value="ECO:0007669"/>
    <property type="project" value="TreeGrafter"/>
</dbReference>
<dbReference type="GO" id="GO:0003735">
    <property type="term" value="F:structural constituent of ribosome"/>
    <property type="evidence" value="ECO:0007669"/>
    <property type="project" value="InterPro"/>
</dbReference>
<evidence type="ECO:0000256" key="1">
    <source>
        <dbReference type="ARBA" id="ARBA00006598"/>
    </source>
</evidence>
<gene>
    <name evidence="5" type="primary">rpmI</name>
    <name evidence="8" type="ORF">DFJ66_6820</name>
</gene>
<evidence type="ECO:0000256" key="2">
    <source>
        <dbReference type="ARBA" id="ARBA00022980"/>
    </source>
</evidence>
<evidence type="ECO:0000313" key="8">
    <source>
        <dbReference type="EMBL" id="RKT73487.1"/>
    </source>
</evidence>
<dbReference type="FunFam" id="4.10.410.60:FF:000001">
    <property type="entry name" value="50S ribosomal protein L35"/>
    <property type="match status" value="1"/>
</dbReference>
<evidence type="ECO:0000256" key="3">
    <source>
        <dbReference type="ARBA" id="ARBA00023274"/>
    </source>
</evidence>
<dbReference type="PANTHER" id="PTHR33343:SF1">
    <property type="entry name" value="LARGE RIBOSOMAL SUBUNIT PROTEIN BL35M"/>
    <property type="match status" value="1"/>
</dbReference>
<evidence type="ECO:0000256" key="5">
    <source>
        <dbReference type="HAMAP-Rule" id="MF_00514"/>
    </source>
</evidence>
<feature type="region of interest" description="Disordered" evidence="7">
    <location>
        <begin position="1"/>
        <end position="56"/>
    </location>
</feature>
<dbReference type="AlphaFoldDB" id="A0A495XHF7"/>
<dbReference type="PRINTS" id="PR00064">
    <property type="entry name" value="RIBOSOMALL35"/>
</dbReference>
<evidence type="ECO:0000256" key="6">
    <source>
        <dbReference type="RuleBase" id="RU000568"/>
    </source>
</evidence>
<dbReference type="Proteomes" id="UP000272729">
    <property type="component" value="Unassembled WGS sequence"/>
</dbReference>
<evidence type="ECO:0000256" key="4">
    <source>
        <dbReference type="ARBA" id="ARBA00071664"/>
    </source>
</evidence>
<dbReference type="InterPro" id="IPR037229">
    <property type="entry name" value="Ribosomal_bL35_sf"/>
</dbReference>
<sequence length="100" mass="10816">MIPATAAGRKQWPGSRSGASVAVSRLRGGRQETRTGMPKNKSHSGTSKRVKVTGSGKIIREKAGKRHLLEKKSSKLTRRLSGTTEVAKNDVPRIKKLLGI</sequence>
<keyword evidence="3 5" id="KW-0687">Ribonucleoprotein</keyword>
<reference evidence="8 9" key="1">
    <citation type="submission" date="2018-10" db="EMBL/GenBank/DDBJ databases">
        <title>Sequencing the genomes of 1000 actinobacteria strains.</title>
        <authorList>
            <person name="Klenk H.-P."/>
        </authorList>
    </citation>
    <scope>NUCLEOTIDE SEQUENCE [LARGE SCALE GENOMIC DNA]</scope>
    <source>
        <strain evidence="8 9">DSM 43911</strain>
    </source>
</reference>
<evidence type="ECO:0000313" key="9">
    <source>
        <dbReference type="Proteomes" id="UP000272729"/>
    </source>
</evidence>
<dbReference type="NCBIfam" id="TIGR00001">
    <property type="entry name" value="rpmI_bact"/>
    <property type="match status" value="1"/>
</dbReference>
<proteinExistence type="inferred from homology"/>